<comment type="caution">
    <text evidence="10">The sequence shown here is derived from an EMBL/GenBank/DDBJ whole genome shotgun (WGS) entry which is preliminary data.</text>
</comment>
<dbReference type="AlphaFoldDB" id="A0A9W4E102"/>
<name>A0A9W4E102_9ACTN</name>
<dbReference type="GO" id="GO:0006633">
    <property type="term" value="P:fatty acid biosynthetic process"/>
    <property type="evidence" value="ECO:0007669"/>
    <property type="project" value="UniProtKB-UniRule"/>
</dbReference>
<evidence type="ECO:0000259" key="9">
    <source>
        <dbReference type="Pfam" id="PF01648"/>
    </source>
</evidence>
<evidence type="ECO:0000256" key="4">
    <source>
        <dbReference type="ARBA" id="ARBA00022832"/>
    </source>
</evidence>
<evidence type="ECO:0000256" key="6">
    <source>
        <dbReference type="ARBA" id="ARBA00023098"/>
    </source>
</evidence>
<keyword evidence="2 8" id="KW-0808">Transferase</keyword>
<dbReference type="RefSeq" id="WP_205044548.1">
    <property type="nucleotide sequence ID" value="NZ_CAJVAX010000001.1"/>
</dbReference>
<feature type="domain" description="4'-phosphopantetheinyl transferase" evidence="9">
    <location>
        <begin position="4"/>
        <end position="101"/>
    </location>
</feature>
<evidence type="ECO:0000256" key="8">
    <source>
        <dbReference type="HAMAP-Rule" id="MF_00101"/>
    </source>
</evidence>
<proteinExistence type="inferred from homology"/>
<dbReference type="NCBIfam" id="TIGR00516">
    <property type="entry name" value="acpS"/>
    <property type="match status" value="1"/>
</dbReference>
<dbReference type="GO" id="GO:0008897">
    <property type="term" value="F:holo-[acyl-carrier-protein] synthase activity"/>
    <property type="evidence" value="ECO:0007669"/>
    <property type="project" value="UniProtKB-UniRule"/>
</dbReference>
<comment type="similarity">
    <text evidence="8">Belongs to the P-Pant transferase superfamily. AcpS family.</text>
</comment>
<dbReference type="HAMAP" id="MF_00101">
    <property type="entry name" value="AcpS"/>
    <property type="match status" value="1"/>
</dbReference>
<dbReference type="InterPro" id="IPR037143">
    <property type="entry name" value="4-PPantetheinyl_Trfase_dom_sf"/>
</dbReference>
<feature type="binding site" evidence="8">
    <location>
        <position position="8"/>
    </location>
    <ligand>
        <name>Mg(2+)</name>
        <dbReference type="ChEBI" id="CHEBI:18420"/>
    </ligand>
</feature>
<dbReference type="Gene3D" id="3.90.470.20">
    <property type="entry name" value="4'-phosphopantetheinyl transferase domain"/>
    <property type="match status" value="1"/>
</dbReference>
<dbReference type="InterPro" id="IPR008278">
    <property type="entry name" value="4-PPantetheinyl_Trfase_dom"/>
</dbReference>
<dbReference type="GO" id="GO:0000287">
    <property type="term" value="F:magnesium ion binding"/>
    <property type="evidence" value="ECO:0007669"/>
    <property type="project" value="UniProtKB-UniRule"/>
</dbReference>
<dbReference type="GO" id="GO:0005737">
    <property type="term" value="C:cytoplasm"/>
    <property type="evidence" value="ECO:0007669"/>
    <property type="project" value="UniProtKB-SubCell"/>
</dbReference>
<dbReference type="EC" id="2.7.8.7" evidence="8"/>
<comment type="function">
    <text evidence="8">Transfers the 4'-phosphopantetheine moiety from coenzyme A to a Ser of acyl-carrier-protein.</text>
</comment>
<evidence type="ECO:0000256" key="5">
    <source>
        <dbReference type="ARBA" id="ARBA00022842"/>
    </source>
</evidence>
<comment type="subcellular location">
    <subcellularLocation>
        <location evidence="8">Cytoplasm</location>
    </subcellularLocation>
</comment>
<keyword evidence="1 8" id="KW-0444">Lipid biosynthesis</keyword>
<dbReference type="Pfam" id="PF01648">
    <property type="entry name" value="ACPS"/>
    <property type="match status" value="1"/>
</dbReference>
<dbReference type="Proteomes" id="UP001153328">
    <property type="component" value="Unassembled WGS sequence"/>
</dbReference>
<keyword evidence="5 8" id="KW-0460">Magnesium</keyword>
<feature type="binding site" evidence="8">
    <location>
        <position position="56"/>
    </location>
    <ligand>
        <name>Mg(2+)</name>
        <dbReference type="ChEBI" id="CHEBI:18420"/>
    </ligand>
</feature>
<dbReference type="SUPFAM" id="SSF56214">
    <property type="entry name" value="4'-phosphopantetheinyl transferase"/>
    <property type="match status" value="1"/>
</dbReference>
<evidence type="ECO:0000256" key="7">
    <source>
        <dbReference type="ARBA" id="ARBA00023160"/>
    </source>
</evidence>
<keyword evidence="3 8" id="KW-0479">Metal-binding</keyword>
<evidence type="ECO:0000256" key="3">
    <source>
        <dbReference type="ARBA" id="ARBA00022723"/>
    </source>
</evidence>
<keyword evidence="6 8" id="KW-0443">Lipid metabolism</keyword>
<comment type="cofactor">
    <cofactor evidence="8">
        <name>Mg(2+)</name>
        <dbReference type="ChEBI" id="CHEBI:18420"/>
    </cofactor>
</comment>
<dbReference type="InterPro" id="IPR002582">
    <property type="entry name" value="ACPS"/>
</dbReference>
<dbReference type="InterPro" id="IPR004568">
    <property type="entry name" value="Ppantetheine-prot_Trfase_dom"/>
</dbReference>
<keyword evidence="11" id="KW-1185">Reference proteome</keyword>
<sequence length="122" mass="12527">MIVGVGIDVAEITRFAEALERTPGMAERLFTPGELTLENGAPRPLSSLAARFAAKEALAKSLGAPPGLSWLDAEISTEPSGRPRLTVKGTVAARAAALGVKTWHLSLSHDAGVASAVVVAEG</sequence>
<gene>
    <name evidence="8 10" type="primary">acpS</name>
    <name evidence="10" type="ORF">SBRY_10270</name>
</gene>
<dbReference type="NCBIfam" id="NF000832">
    <property type="entry name" value="PRK00070.3-2"/>
    <property type="match status" value="1"/>
</dbReference>
<reference evidence="10" key="1">
    <citation type="submission" date="2021-06" db="EMBL/GenBank/DDBJ databases">
        <authorList>
            <person name="Arsene-Ploetze F."/>
        </authorList>
    </citation>
    <scope>NUCLEOTIDE SEQUENCE</scope>
    <source>
        <strain evidence="10">SBRY1</strain>
    </source>
</reference>
<keyword evidence="8" id="KW-0963">Cytoplasm</keyword>
<accession>A0A9W4E102</accession>
<evidence type="ECO:0000256" key="1">
    <source>
        <dbReference type="ARBA" id="ARBA00022516"/>
    </source>
</evidence>
<evidence type="ECO:0000313" key="10">
    <source>
        <dbReference type="EMBL" id="CAG7599782.1"/>
    </source>
</evidence>
<dbReference type="NCBIfam" id="TIGR00556">
    <property type="entry name" value="pantethn_trn"/>
    <property type="match status" value="1"/>
</dbReference>
<protein>
    <recommendedName>
        <fullName evidence="8">Holo-[acyl-carrier-protein] synthase</fullName>
        <shortName evidence="8">Holo-ACP synthase</shortName>
        <ecNumber evidence="8">2.7.8.7</ecNumber>
    </recommendedName>
    <alternativeName>
        <fullName evidence="8">4'-phosphopantetheinyl transferase AcpS</fullName>
    </alternativeName>
</protein>
<comment type="catalytic activity">
    <reaction evidence="8">
        <text>apo-[ACP] + CoA = holo-[ACP] + adenosine 3',5'-bisphosphate + H(+)</text>
        <dbReference type="Rhea" id="RHEA:12068"/>
        <dbReference type="Rhea" id="RHEA-COMP:9685"/>
        <dbReference type="Rhea" id="RHEA-COMP:9690"/>
        <dbReference type="ChEBI" id="CHEBI:15378"/>
        <dbReference type="ChEBI" id="CHEBI:29999"/>
        <dbReference type="ChEBI" id="CHEBI:57287"/>
        <dbReference type="ChEBI" id="CHEBI:58343"/>
        <dbReference type="ChEBI" id="CHEBI:64479"/>
        <dbReference type="EC" id="2.7.8.7"/>
    </reaction>
</comment>
<keyword evidence="4 8" id="KW-0276">Fatty acid metabolism</keyword>
<evidence type="ECO:0000313" key="11">
    <source>
        <dbReference type="Proteomes" id="UP001153328"/>
    </source>
</evidence>
<organism evidence="10 11">
    <name type="scientific">Actinacidiphila bryophytorum</name>
    <dbReference type="NCBI Taxonomy" id="1436133"/>
    <lineage>
        <taxon>Bacteria</taxon>
        <taxon>Bacillati</taxon>
        <taxon>Actinomycetota</taxon>
        <taxon>Actinomycetes</taxon>
        <taxon>Kitasatosporales</taxon>
        <taxon>Streptomycetaceae</taxon>
        <taxon>Actinacidiphila</taxon>
    </lineage>
</organism>
<keyword evidence="7 8" id="KW-0275">Fatty acid biosynthesis</keyword>
<evidence type="ECO:0000256" key="2">
    <source>
        <dbReference type="ARBA" id="ARBA00022679"/>
    </source>
</evidence>
<dbReference type="EMBL" id="CAJVAX010000001">
    <property type="protein sequence ID" value="CAG7599782.1"/>
    <property type="molecule type" value="Genomic_DNA"/>
</dbReference>